<keyword evidence="4 7" id="KW-0863">Zinc-finger</keyword>
<gene>
    <name evidence="10" type="primary">YPR022C</name>
    <name evidence="10" type="ORF">CFIMG_003896RA</name>
</gene>
<dbReference type="PANTHER" id="PTHR40626">
    <property type="entry name" value="MIP31509P"/>
    <property type="match status" value="1"/>
</dbReference>
<dbReference type="PANTHER" id="PTHR40626:SF18">
    <property type="entry name" value="NICOTINATE CATABOLISM CLUSTER-SPECIFIC TRANSCRIPTION FACTOR"/>
    <property type="match status" value="1"/>
</dbReference>
<reference evidence="10 11" key="2">
    <citation type="journal article" date="2013" name="IMA Fungus">
        <title>IMA Genome-F 1: Ceratocystis fimbriata: Draft nuclear genome sequence for the plant pathogen, Ceratocystis fimbriata.</title>
        <authorList>
            <person name="Wilken P.M."/>
            <person name="Steenkamp E.T."/>
            <person name="Wingfield M.J."/>
            <person name="de Beer Z.W."/>
            <person name="Wingfield B.D."/>
        </authorList>
    </citation>
    <scope>NUCLEOTIDE SEQUENCE [LARGE SCALE GENOMIC DNA]</scope>
    <source>
        <strain evidence="10 11">CBS 114723</strain>
    </source>
</reference>
<dbReference type="STRING" id="1035309.A0A2C5WVL7"/>
<keyword evidence="5" id="KW-0862">Zinc</keyword>
<dbReference type="EMBL" id="APWK03000170">
    <property type="protein sequence ID" value="PHH49750.1"/>
    <property type="molecule type" value="Genomic_DNA"/>
</dbReference>
<evidence type="ECO:0000256" key="1">
    <source>
        <dbReference type="ARBA" id="ARBA00004123"/>
    </source>
</evidence>
<keyword evidence="2" id="KW-0479">Metal-binding</keyword>
<feature type="region of interest" description="Disordered" evidence="8">
    <location>
        <begin position="216"/>
        <end position="263"/>
    </location>
</feature>
<dbReference type="InterPro" id="IPR013087">
    <property type="entry name" value="Znf_C2H2_type"/>
</dbReference>
<keyword evidence="3" id="KW-0677">Repeat</keyword>
<feature type="region of interest" description="Disordered" evidence="8">
    <location>
        <begin position="1"/>
        <end position="40"/>
    </location>
</feature>
<dbReference type="InterPro" id="IPR051059">
    <property type="entry name" value="VerF-like"/>
</dbReference>
<dbReference type="GO" id="GO:0005634">
    <property type="term" value="C:nucleus"/>
    <property type="evidence" value="ECO:0007669"/>
    <property type="project" value="UniProtKB-SubCell"/>
</dbReference>
<dbReference type="PROSITE" id="PS50157">
    <property type="entry name" value="ZINC_FINGER_C2H2_2"/>
    <property type="match status" value="2"/>
</dbReference>
<dbReference type="GO" id="GO:0008270">
    <property type="term" value="F:zinc ion binding"/>
    <property type="evidence" value="ECO:0007669"/>
    <property type="project" value="UniProtKB-KW"/>
</dbReference>
<dbReference type="GO" id="GO:0000981">
    <property type="term" value="F:DNA-binding transcription factor activity, RNA polymerase II-specific"/>
    <property type="evidence" value="ECO:0007669"/>
    <property type="project" value="InterPro"/>
</dbReference>
<feature type="domain" description="C2H2-type" evidence="9">
    <location>
        <begin position="48"/>
        <end position="77"/>
    </location>
</feature>
<feature type="domain" description="C2H2-type" evidence="9">
    <location>
        <begin position="78"/>
        <end position="107"/>
    </location>
</feature>
<evidence type="ECO:0000256" key="2">
    <source>
        <dbReference type="ARBA" id="ARBA00022723"/>
    </source>
</evidence>
<feature type="compositionally biased region" description="Basic and acidic residues" evidence="8">
    <location>
        <begin position="8"/>
        <end position="19"/>
    </location>
</feature>
<dbReference type="OrthoDB" id="1405595at2759"/>
<evidence type="ECO:0000313" key="10">
    <source>
        <dbReference type="EMBL" id="PHH49750.1"/>
    </source>
</evidence>
<evidence type="ECO:0000256" key="3">
    <source>
        <dbReference type="ARBA" id="ARBA00022737"/>
    </source>
</evidence>
<sequence>METSASPRPDESPLPDEAHASASTLASASSPTVKTYKRASRKGAPRRFACLVSGCHKLYSRAEHLSRHQLNHNPKQIFCCDHSGCRQQFVRADLLARHRKRHNSSYVPRNREPAFCITEHHSLVSGSVTKPLQDVGGTEVLQGQQQQENMARFGVLEPFPTARAPSALELPAITLPPVLHPPTTDALPSLRLSSPRPMPPAQLRMPLHTYQPARLFSSGPLPAPNVSGLGPAAQQLSSDSVHVSMVSSQDLGVSRPDHKRGPV</sequence>
<feature type="compositionally biased region" description="Low complexity" evidence="8">
    <location>
        <begin position="237"/>
        <end position="248"/>
    </location>
</feature>
<organism evidence="10 11">
    <name type="scientific">Ceratocystis fimbriata CBS 114723</name>
    <dbReference type="NCBI Taxonomy" id="1035309"/>
    <lineage>
        <taxon>Eukaryota</taxon>
        <taxon>Fungi</taxon>
        <taxon>Dikarya</taxon>
        <taxon>Ascomycota</taxon>
        <taxon>Pezizomycotina</taxon>
        <taxon>Sordariomycetes</taxon>
        <taxon>Hypocreomycetidae</taxon>
        <taxon>Microascales</taxon>
        <taxon>Ceratocystidaceae</taxon>
        <taxon>Ceratocystis</taxon>
    </lineage>
</organism>
<dbReference type="AlphaFoldDB" id="A0A2C5WVL7"/>
<keyword evidence="11" id="KW-1185">Reference proteome</keyword>
<comment type="subcellular location">
    <subcellularLocation>
        <location evidence="1">Nucleus</location>
    </subcellularLocation>
</comment>
<dbReference type="Proteomes" id="UP000222788">
    <property type="component" value="Unassembled WGS sequence"/>
</dbReference>
<keyword evidence="6" id="KW-0539">Nucleus</keyword>
<protein>
    <submittedName>
        <fullName evidence="10">Zinc finger protein YPR022C</fullName>
    </submittedName>
</protein>
<evidence type="ECO:0000256" key="8">
    <source>
        <dbReference type="SAM" id="MobiDB-lite"/>
    </source>
</evidence>
<feature type="compositionally biased region" description="Low complexity" evidence="8">
    <location>
        <begin position="20"/>
        <end position="30"/>
    </location>
</feature>
<evidence type="ECO:0000313" key="11">
    <source>
        <dbReference type="Proteomes" id="UP000222788"/>
    </source>
</evidence>
<comment type="caution">
    <text evidence="10">The sequence shown here is derived from an EMBL/GenBank/DDBJ whole genome shotgun (WGS) entry which is preliminary data.</text>
</comment>
<evidence type="ECO:0000256" key="6">
    <source>
        <dbReference type="ARBA" id="ARBA00023242"/>
    </source>
</evidence>
<dbReference type="SMART" id="SM00355">
    <property type="entry name" value="ZnF_C2H2"/>
    <property type="match status" value="2"/>
</dbReference>
<evidence type="ECO:0000256" key="4">
    <source>
        <dbReference type="ARBA" id="ARBA00022771"/>
    </source>
</evidence>
<dbReference type="InterPro" id="IPR036236">
    <property type="entry name" value="Znf_C2H2_sf"/>
</dbReference>
<dbReference type="SUPFAM" id="SSF57667">
    <property type="entry name" value="beta-beta-alpha zinc fingers"/>
    <property type="match status" value="1"/>
</dbReference>
<reference evidence="10 11" key="1">
    <citation type="journal article" date="2013" name="Fungal Biol.">
        <title>Analysis of microsatellite markers in the genome of the plant pathogen Ceratocystis fimbriata.</title>
        <authorList>
            <person name="Simpson M.C."/>
            <person name="Wilken P.M."/>
            <person name="Coetzee M.P."/>
            <person name="Wingfield M.J."/>
            <person name="Wingfield B.D."/>
        </authorList>
    </citation>
    <scope>NUCLEOTIDE SEQUENCE [LARGE SCALE GENOMIC DNA]</scope>
    <source>
        <strain evidence="10 11">CBS 114723</strain>
    </source>
</reference>
<evidence type="ECO:0000256" key="5">
    <source>
        <dbReference type="ARBA" id="ARBA00022833"/>
    </source>
</evidence>
<dbReference type="Gene3D" id="3.30.160.60">
    <property type="entry name" value="Classic Zinc Finger"/>
    <property type="match status" value="1"/>
</dbReference>
<dbReference type="PROSITE" id="PS00028">
    <property type="entry name" value="ZINC_FINGER_C2H2_1"/>
    <property type="match status" value="2"/>
</dbReference>
<dbReference type="GO" id="GO:0000978">
    <property type="term" value="F:RNA polymerase II cis-regulatory region sequence-specific DNA binding"/>
    <property type="evidence" value="ECO:0007669"/>
    <property type="project" value="InterPro"/>
</dbReference>
<proteinExistence type="predicted"/>
<dbReference type="GO" id="GO:0000785">
    <property type="term" value="C:chromatin"/>
    <property type="evidence" value="ECO:0007669"/>
    <property type="project" value="TreeGrafter"/>
</dbReference>
<evidence type="ECO:0000259" key="9">
    <source>
        <dbReference type="PROSITE" id="PS50157"/>
    </source>
</evidence>
<evidence type="ECO:0000256" key="7">
    <source>
        <dbReference type="PROSITE-ProRule" id="PRU00042"/>
    </source>
</evidence>
<accession>A0A2C5WVL7</accession>
<name>A0A2C5WVL7_9PEZI</name>